<reference evidence="1 2" key="1">
    <citation type="journal article" date="2017" name="Int. J. Syst. Evol. Microbiol.">
        <title>Pseudokineococcus basanitobsidens sp. nov., isolated from volcanic rock.</title>
        <authorList>
            <person name="Lee D.W."/>
            <person name="Park M.Y."/>
            <person name="Kim J.J."/>
            <person name="Kim B.S."/>
        </authorList>
    </citation>
    <scope>NUCLEOTIDE SEQUENCE [LARGE SCALE GENOMIC DNA]</scope>
    <source>
        <strain evidence="1 2">DSM 103726</strain>
    </source>
</reference>
<dbReference type="GO" id="GO:0016874">
    <property type="term" value="F:ligase activity"/>
    <property type="evidence" value="ECO:0007669"/>
    <property type="project" value="UniProtKB-KW"/>
</dbReference>
<dbReference type="EMBL" id="JBBIAA010000002">
    <property type="protein sequence ID" value="MEJ5944451.1"/>
    <property type="molecule type" value="Genomic_DNA"/>
</dbReference>
<dbReference type="InterPro" id="IPR009097">
    <property type="entry name" value="Cyclic_Pdiesterase"/>
</dbReference>
<dbReference type="Gene3D" id="3.90.1140.10">
    <property type="entry name" value="Cyclic phosphodiesterase"/>
    <property type="match status" value="1"/>
</dbReference>
<accession>A0ABU8RH85</accession>
<keyword evidence="2" id="KW-1185">Reference proteome</keyword>
<sequence>MSARDVPDATMGLDLGPVADGTVTVGVAVAVPDPHAAELQQHRRSFGDPLADAVPAHVTLLPPTPLPAGSVDGVLEHLDRAARGTAPFTMRLRGTGTFRPVSPVVFVQVAEGIAACELLERAVRCGPLQRDVEFAYHPHVTVAHHVAPPALDRAFDELADYEVAFGVDAFWLYRHGDDGVWRPDHRFALTGGAR</sequence>
<dbReference type="SUPFAM" id="SSF55144">
    <property type="entry name" value="LigT-like"/>
    <property type="match status" value="1"/>
</dbReference>
<evidence type="ECO:0000313" key="2">
    <source>
        <dbReference type="Proteomes" id="UP001387100"/>
    </source>
</evidence>
<gene>
    <name evidence="1" type="ORF">WDZ17_03985</name>
</gene>
<dbReference type="Proteomes" id="UP001387100">
    <property type="component" value="Unassembled WGS sequence"/>
</dbReference>
<dbReference type="Pfam" id="PF13563">
    <property type="entry name" value="2_5_RNA_ligase2"/>
    <property type="match status" value="1"/>
</dbReference>
<name>A0ABU8RH85_9ACTN</name>
<proteinExistence type="predicted"/>
<organism evidence="1 2">
    <name type="scientific">Pseudokineococcus basanitobsidens</name>
    <dbReference type="NCBI Taxonomy" id="1926649"/>
    <lineage>
        <taxon>Bacteria</taxon>
        <taxon>Bacillati</taxon>
        <taxon>Actinomycetota</taxon>
        <taxon>Actinomycetes</taxon>
        <taxon>Kineosporiales</taxon>
        <taxon>Kineosporiaceae</taxon>
        <taxon>Pseudokineococcus</taxon>
    </lineage>
</organism>
<protein>
    <submittedName>
        <fullName evidence="1">2'-5' RNA ligase family protein</fullName>
    </submittedName>
</protein>
<dbReference type="PANTHER" id="PTHR40037:SF1">
    <property type="entry name" value="PHOSPHOESTERASE SAOUHSC_00951-RELATED"/>
    <property type="match status" value="1"/>
</dbReference>
<dbReference type="PANTHER" id="PTHR40037">
    <property type="entry name" value="PHOSPHOESTERASE YJCG-RELATED"/>
    <property type="match status" value="1"/>
</dbReference>
<evidence type="ECO:0000313" key="1">
    <source>
        <dbReference type="EMBL" id="MEJ5944451.1"/>
    </source>
</evidence>
<dbReference type="InterPro" id="IPR050580">
    <property type="entry name" value="2H_phosphoesterase_YjcG-like"/>
</dbReference>
<dbReference type="RefSeq" id="WP_339573830.1">
    <property type="nucleotide sequence ID" value="NZ_JBBIAA010000002.1"/>
</dbReference>
<keyword evidence="1" id="KW-0436">Ligase</keyword>
<comment type="caution">
    <text evidence="1">The sequence shown here is derived from an EMBL/GenBank/DDBJ whole genome shotgun (WGS) entry which is preliminary data.</text>
</comment>